<dbReference type="SUPFAM" id="SSF88659">
    <property type="entry name" value="Sigma3 and sigma4 domains of RNA polymerase sigma factors"/>
    <property type="match status" value="1"/>
</dbReference>
<dbReference type="SUPFAM" id="SSF88946">
    <property type="entry name" value="Sigma2 domain of RNA polymerase sigma factors"/>
    <property type="match status" value="1"/>
</dbReference>
<dbReference type="InterPro" id="IPR013325">
    <property type="entry name" value="RNA_pol_sigma_r2"/>
</dbReference>
<keyword evidence="4" id="KW-0238">DNA-binding</keyword>
<evidence type="ECO:0000256" key="1">
    <source>
        <dbReference type="ARBA" id="ARBA00010641"/>
    </source>
</evidence>
<dbReference type="GO" id="GO:0016987">
    <property type="term" value="F:sigma factor activity"/>
    <property type="evidence" value="ECO:0007669"/>
    <property type="project" value="UniProtKB-KW"/>
</dbReference>
<protein>
    <submittedName>
        <fullName evidence="7">DNA-directed RNA polymerase specialized sigma24 family protein</fullName>
    </submittedName>
</protein>
<keyword evidence="3" id="KW-0731">Sigma factor</keyword>
<feature type="region of interest" description="Disordered" evidence="6">
    <location>
        <begin position="112"/>
        <end position="252"/>
    </location>
</feature>
<feature type="compositionally biased region" description="Pro residues" evidence="6">
    <location>
        <begin position="118"/>
        <end position="131"/>
    </location>
</feature>
<comment type="caution">
    <text evidence="7">The sequence shown here is derived from an EMBL/GenBank/DDBJ whole genome shotgun (WGS) entry which is preliminary data.</text>
</comment>
<dbReference type="GO" id="GO:0000428">
    <property type="term" value="C:DNA-directed RNA polymerase complex"/>
    <property type="evidence" value="ECO:0007669"/>
    <property type="project" value="UniProtKB-KW"/>
</dbReference>
<evidence type="ECO:0000313" key="8">
    <source>
        <dbReference type="Proteomes" id="UP000588098"/>
    </source>
</evidence>
<keyword evidence="5" id="KW-0804">Transcription</keyword>
<accession>A0A7W9Q747</accession>
<evidence type="ECO:0000313" key="7">
    <source>
        <dbReference type="EMBL" id="MBB5934761.1"/>
    </source>
</evidence>
<name>A0A7W9Q747_9ACTN</name>
<evidence type="ECO:0000256" key="5">
    <source>
        <dbReference type="ARBA" id="ARBA00023163"/>
    </source>
</evidence>
<dbReference type="PANTHER" id="PTHR43133:SF8">
    <property type="entry name" value="RNA POLYMERASE SIGMA FACTOR HI_1459-RELATED"/>
    <property type="match status" value="1"/>
</dbReference>
<feature type="region of interest" description="Disordered" evidence="6">
    <location>
        <begin position="1"/>
        <end position="30"/>
    </location>
</feature>
<keyword evidence="2" id="KW-0805">Transcription regulation</keyword>
<feature type="compositionally biased region" description="Low complexity" evidence="6">
    <location>
        <begin position="420"/>
        <end position="438"/>
    </location>
</feature>
<proteinExistence type="inferred from homology"/>
<dbReference type="PANTHER" id="PTHR43133">
    <property type="entry name" value="RNA POLYMERASE ECF-TYPE SIGMA FACTO"/>
    <property type="match status" value="1"/>
</dbReference>
<evidence type="ECO:0000256" key="2">
    <source>
        <dbReference type="ARBA" id="ARBA00023015"/>
    </source>
</evidence>
<evidence type="ECO:0000256" key="6">
    <source>
        <dbReference type="SAM" id="MobiDB-lite"/>
    </source>
</evidence>
<comment type="similarity">
    <text evidence="1">Belongs to the sigma-70 factor family. ECF subfamily.</text>
</comment>
<feature type="compositionally biased region" description="Basic and acidic residues" evidence="6">
    <location>
        <begin position="151"/>
        <end position="175"/>
    </location>
</feature>
<dbReference type="InterPro" id="IPR036388">
    <property type="entry name" value="WH-like_DNA-bd_sf"/>
</dbReference>
<feature type="region of interest" description="Disordered" evidence="6">
    <location>
        <begin position="397"/>
        <end position="458"/>
    </location>
</feature>
<dbReference type="RefSeq" id="WP_246494378.1">
    <property type="nucleotide sequence ID" value="NZ_JACHJL010000003.1"/>
</dbReference>
<dbReference type="Proteomes" id="UP000588098">
    <property type="component" value="Unassembled WGS sequence"/>
</dbReference>
<dbReference type="EMBL" id="JACHJL010000003">
    <property type="protein sequence ID" value="MBB5934761.1"/>
    <property type="molecule type" value="Genomic_DNA"/>
</dbReference>
<reference evidence="7 8" key="1">
    <citation type="submission" date="2020-08" db="EMBL/GenBank/DDBJ databases">
        <title>Genomic Encyclopedia of Type Strains, Phase III (KMG-III): the genomes of soil and plant-associated and newly described type strains.</title>
        <authorList>
            <person name="Whitman W."/>
        </authorList>
    </citation>
    <scope>NUCLEOTIDE SEQUENCE [LARGE SCALE GENOMIC DNA]</scope>
    <source>
        <strain evidence="7 8">CECT 8305</strain>
    </source>
</reference>
<feature type="compositionally biased region" description="Low complexity" evidence="6">
    <location>
        <begin position="397"/>
        <end position="408"/>
    </location>
</feature>
<dbReference type="AlphaFoldDB" id="A0A7W9Q747"/>
<gene>
    <name evidence="7" type="ORF">FHS42_001808</name>
</gene>
<dbReference type="GO" id="GO:0006352">
    <property type="term" value="P:DNA-templated transcription initiation"/>
    <property type="evidence" value="ECO:0007669"/>
    <property type="project" value="InterPro"/>
</dbReference>
<keyword evidence="7" id="KW-0240">DNA-directed RNA polymerase</keyword>
<organism evidence="7 8">
    <name type="scientific">Streptomyces zagrosensis</name>
    <dbReference type="NCBI Taxonomy" id="1042984"/>
    <lineage>
        <taxon>Bacteria</taxon>
        <taxon>Bacillati</taxon>
        <taxon>Actinomycetota</taxon>
        <taxon>Actinomycetes</taxon>
        <taxon>Kitasatosporales</taxon>
        <taxon>Streptomycetaceae</taxon>
        <taxon>Streptomyces</taxon>
    </lineage>
</organism>
<feature type="compositionally biased region" description="Basic residues" evidence="6">
    <location>
        <begin position="140"/>
        <end position="150"/>
    </location>
</feature>
<dbReference type="GO" id="GO:0003677">
    <property type="term" value="F:DNA binding"/>
    <property type="evidence" value="ECO:0007669"/>
    <property type="project" value="UniProtKB-KW"/>
</dbReference>
<evidence type="ECO:0000256" key="3">
    <source>
        <dbReference type="ARBA" id="ARBA00023082"/>
    </source>
</evidence>
<dbReference type="InterPro" id="IPR039425">
    <property type="entry name" value="RNA_pol_sigma-70-like"/>
</dbReference>
<keyword evidence="8" id="KW-1185">Reference proteome</keyword>
<dbReference type="InterPro" id="IPR013324">
    <property type="entry name" value="RNA_pol_sigma_r3/r4-like"/>
</dbReference>
<evidence type="ECO:0000256" key="4">
    <source>
        <dbReference type="ARBA" id="ARBA00023125"/>
    </source>
</evidence>
<dbReference type="Gene3D" id="1.10.10.10">
    <property type="entry name" value="Winged helix-like DNA-binding domain superfamily/Winged helix DNA-binding domain"/>
    <property type="match status" value="1"/>
</dbReference>
<sequence>MGTSAGARPGATARPNPRPSTGRAASLAPGIGPLTSPSAAFDALYAHHASALIRQAYLLTGKPQLAEEAVEYAFQLAWQRWPEVAVDHDPAGWIRAAAYEFALSPWHRLRPERRKAPPATPPPPPQQPPQPGQSYVGNGRKSRSAAKAQRKTQDKAQHRAGEKGLVKGVRRHPDTDSDCDASSGASRDTSSGNGSRQERWARAHHDRRFGSPTDAPPAPPTHHQPGARANNAPGAQPGGRSRPRQDKPSTLRRAMRRAAIETGPGAAAPGDPALLSALLSLPHSYRRTLLLYDGVGLDLPETAAETEASTPATAGRLMHARQALVERLPELRRVPPEQLGAVLHQRLGVLAVAQPVRIRAAELVRSGSERTTTLLVRAAVGLTALIAAATALTLATTSDSDTPATEPTRSPVTTRSPGESAPGAPSAITPATSSADAPRPGAERPRAQGDTEGGEGDN</sequence>
<feature type="compositionally biased region" description="Polar residues" evidence="6">
    <location>
        <begin position="183"/>
        <end position="195"/>
    </location>
</feature>
<dbReference type="Gene3D" id="1.10.1740.10">
    <property type="match status" value="1"/>
</dbReference>